<dbReference type="Proteomes" id="UP000252107">
    <property type="component" value="Unassembled WGS sequence"/>
</dbReference>
<sequence>MGSDSASKETQLINDLKEILLPWEKHFIDQIKQAYLACIPDELRKVWKDKTPTPNSLEEILAELQDIPQGETYIIRFIGYLLVDTEISKNIGSDLNQLGKQNANNFSVLLDKLKHEKRELEKDQDIPTYLMISLEKSSQSQNLYYVNAWFVSHENKGNFDCKKNQRCESLKLENQKIELRKIPLLLEELMNEVNRNQYLNKNCNQPMVILFLPFNLLNKPVDCYKYGERTIGCSFQLVLRYKERLKNKYGNEKIWHYKWKKLHSQDSNSKMIISADCEKLYAELQKADSVCLHSIKPLSKKNIDDLNSSATPVAIWLRNIPKKINYQDELNELIKDFQQKTHYLPKLIHEKRKDAVDIHKDNHIGHHLSILWEDPELLLPHIDYE</sequence>
<accession>A0A367QI21</accession>
<comment type="caution">
    <text evidence="3">The sequence shown here is derived from an EMBL/GenBank/DDBJ whole genome shotgun (WGS) entry which is preliminary data.</text>
</comment>
<evidence type="ECO:0000259" key="1">
    <source>
        <dbReference type="Pfam" id="PF19963"/>
    </source>
</evidence>
<dbReference type="EMBL" id="LXQD01000321">
    <property type="protein sequence ID" value="RCJ23848.1"/>
    <property type="molecule type" value="Genomic_DNA"/>
</dbReference>
<feature type="domain" description="vWA-MoxR associated protein C-terminal" evidence="2">
    <location>
        <begin position="143"/>
        <end position="375"/>
    </location>
</feature>
<evidence type="ECO:0000313" key="4">
    <source>
        <dbReference type="Proteomes" id="UP000252107"/>
    </source>
</evidence>
<reference evidence="3" key="1">
    <citation type="submission" date="2016-04" db="EMBL/GenBank/DDBJ databases">
        <authorList>
            <person name="Tabuchi Yagui T.R."/>
        </authorList>
    </citation>
    <scope>NUCLEOTIDE SEQUENCE [LARGE SCALE GENOMIC DNA]</scope>
    <source>
        <strain evidence="3">NIES-26</strain>
    </source>
</reference>
<dbReference type="AlphaFoldDB" id="A0A367QI21"/>
<evidence type="ECO:0000313" key="3">
    <source>
        <dbReference type="EMBL" id="RCJ23848.1"/>
    </source>
</evidence>
<name>A0A367QI21_9NOSO</name>
<proteinExistence type="predicted"/>
<dbReference type="InterPro" id="IPR045450">
    <property type="entry name" value="VMAP_C"/>
</dbReference>
<organism evidence="3 4">
    <name type="scientific">Nostoc minutum NIES-26</name>
    <dbReference type="NCBI Taxonomy" id="1844469"/>
    <lineage>
        <taxon>Bacteria</taxon>
        <taxon>Bacillati</taxon>
        <taxon>Cyanobacteriota</taxon>
        <taxon>Cyanophyceae</taxon>
        <taxon>Nostocales</taxon>
        <taxon>Nostocaceae</taxon>
        <taxon>Nostoc</taxon>
    </lineage>
</organism>
<protein>
    <submittedName>
        <fullName evidence="3">Uncharacterized protein</fullName>
    </submittedName>
</protein>
<feature type="domain" description="vWA-MoxR associated protein middle region 1" evidence="1">
    <location>
        <begin position="19"/>
        <end position="133"/>
    </location>
</feature>
<dbReference type="Pfam" id="PF20028">
    <property type="entry name" value="VMAP-C"/>
    <property type="match status" value="1"/>
</dbReference>
<dbReference type="InterPro" id="IPR045440">
    <property type="entry name" value="VMAP-M1"/>
</dbReference>
<evidence type="ECO:0000259" key="2">
    <source>
        <dbReference type="Pfam" id="PF20028"/>
    </source>
</evidence>
<keyword evidence="4" id="KW-1185">Reference proteome</keyword>
<gene>
    <name evidence="3" type="ORF">A6770_28950</name>
</gene>
<dbReference type="Pfam" id="PF19963">
    <property type="entry name" value="VMAP-M1"/>
    <property type="match status" value="1"/>
</dbReference>